<protein>
    <recommendedName>
        <fullName evidence="3">Vancomycin resistance protein</fullName>
    </recommendedName>
</protein>
<name>A0A1F2WS27_9ACTN</name>
<dbReference type="InterPro" id="IPR052913">
    <property type="entry name" value="Glycopeptide_resist_protein"/>
</dbReference>
<proteinExistence type="predicted"/>
<dbReference type="AlphaFoldDB" id="A0A1F2WS27"/>
<sequence>MGVRRLNGLFLKALPFQLRRELLSLQRFIRNIPSRHFLAANKANAEDFPFTLSTAASPLERVKGAIEAKLQKGKEKNVSIAAGRINNTLVEPGEIFSYHALVGRPSRLRGFKHGLELRNDEESAGIGGGLCQVSNMLYVLAISSGMRIVERHRHGLDLFPDHCRTVPFGCGATVCYNFQDLRFENPLTQPIMVSLEIIEAQLIGKIRIASDPGFRVRIEERGHRFFNENGYRLRENFIWRIISDSHGAILREELMAHNKCRVVY</sequence>
<dbReference type="PANTHER" id="PTHR35788">
    <property type="entry name" value="EXPORTED PROTEIN-RELATED"/>
    <property type="match status" value="1"/>
</dbReference>
<gene>
    <name evidence="1" type="ORF">A2Y75_01380</name>
</gene>
<evidence type="ECO:0000313" key="2">
    <source>
        <dbReference type="Proteomes" id="UP000177876"/>
    </source>
</evidence>
<reference evidence="1 2" key="1">
    <citation type="journal article" date="2016" name="Nat. Commun.">
        <title>Thousands of microbial genomes shed light on interconnected biogeochemical processes in an aquifer system.</title>
        <authorList>
            <person name="Anantharaman K."/>
            <person name="Brown C.T."/>
            <person name="Hug L.A."/>
            <person name="Sharon I."/>
            <person name="Castelle C.J."/>
            <person name="Probst A.J."/>
            <person name="Thomas B.C."/>
            <person name="Singh A."/>
            <person name="Wilkins M.J."/>
            <person name="Karaoz U."/>
            <person name="Brodie E.L."/>
            <person name="Williams K.H."/>
            <person name="Hubbard S.S."/>
            <person name="Banfield J.F."/>
        </authorList>
    </citation>
    <scope>NUCLEOTIDE SEQUENCE [LARGE SCALE GENOMIC DNA]</scope>
</reference>
<comment type="caution">
    <text evidence="1">The sequence shown here is derived from an EMBL/GenBank/DDBJ whole genome shotgun (WGS) entry which is preliminary data.</text>
</comment>
<dbReference type="STRING" id="1797197.A2Y75_01380"/>
<dbReference type="PANTHER" id="PTHR35788:SF1">
    <property type="entry name" value="EXPORTED PROTEIN"/>
    <property type="match status" value="1"/>
</dbReference>
<accession>A0A1F2WS27</accession>
<dbReference type="Proteomes" id="UP000177876">
    <property type="component" value="Unassembled WGS sequence"/>
</dbReference>
<evidence type="ECO:0008006" key="3">
    <source>
        <dbReference type="Google" id="ProtNLM"/>
    </source>
</evidence>
<dbReference type="Pfam" id="PF04294">
    <property type="entry name" value="VanW"/>
    <property type="match status" value="1"/>
</dbReference>
<organism evidence="1 2">
    <name type="scientific">Candidatus Solincola sediminis</name>
    <dbReference type="NCBI Taxonomy" id="1797199"/>
    <lineage>
        <taxon>Bacteria</taxon>
        <taxon>Bacillati</taxon>
        <taxon>Actinomycetota</taxon>
        <taxon>Candidatus Geothermincolia</taxon>
        <taxon>Candidatus Geothermincolales</taxon>
        <taxon>Candidatus Geothermincolaceae</taxon>
        <taxon>Candidatus Solincola</taxon>
    </lineage>
</organism>
<evidence type="ECO:0000313" key="1">
    <source>
        <dbReference type="EMBL" id="OFW59613.1"/>
    </source>
</evidence>
<dbReference type="EMBL" id="MELK01000013">
    <property type="protein sequence ID" value="OFW59613.1"/>
    <property type="molecule type" value="Genomic_DNA"/>
</dbReference>
<dbReference type="InterPro" id="IPR007391">
    <property type="entry name" value="Vancomycin_resist_VanW"/>
</dbReference>